<dbReference type="GO" id="GO:0016787">
    <property type="term" value="F:hydrolase activity"/>
    <property type="evidence" value="ECO:0007669"/>
    <property type="project" value="UniProtKB-KW"/>
</dbReference>
<comment type="caution">
    <text evidence="5">The sequence shown here is derived from an EMBL/GenBank/DDBJ whole genome shotgun (WGS) entry which is preliminary data.</text>
</comment>
<gene>
    <name evidence="5" type="ORF">FPOA_03843</name>
</gene>
<evidence type="ECO:0000256" key="2">
    <source>
        <dbReference type="ARBA" id="ARBA00022801"/>
    </source>
</evidence>
<keyword evidence="2" id="KW-0378">Hydrolase</keyword>
<dbReference type="EMBL" id="LYXU01000002">
    <property type="protein sequence ID" value="OBS23291.1"/>
    <property type="molecule type" value="Genomic_DNA"/>
</dbReference>
<evidence type="ECO:0000313" key="6">
    <source>
        <dbReference type="Proteomes" id="UP000091967"/>
    </source>
</evidence>
<protein>
    <recommendedName>
        <fullName evidence="4">Helicase C-terminal domain-containing protein</fullName>
    </recommendedName>
</protein>
<dbReference type="GO" id="GO:0005634">
    <property type="term" value="C:nucleus"/>
    <property type="evidence" value="ECO:0007669"/>
    <property type="project" value="TreeGrafter"/>
</dbReference>
<dbReference type="SMART" id="SM00490">
    <property type="entry name" value="HELICc"/>
    <property type="match status" value="1"/>
</dbReference>
<dbReference type="InterPro" id="IPR049730">
    <property type="entry name" value="SNF2/RAD54-like_C"/>
</dbReference>
<dbReference type="Gene3D" id="3.40.50.300">
    <property type="entry name" value="P-loop containing nucleotide triphosphate hydrolases"/>
    <property type="match status" value="1"/>
</dbReference>
<dbReference type="InterPro" id="IPR027417">
    <property type="entry name" value="P-loop_NTPase"/>
</dbReference>
<sequence length="330" mass="37000">MFQKILDGCREEFDIMAGKGKGAKRSNILFSAIMRFRRVCNHGEIKIHTTAPKQGNFLTAPTMKQWSSRTSSTEPDCEFCTNETVEDDLLGALDNCPVCSQPLTEGYLNTVSATTTPQSMRSPAGSPMNIDTPEPPNTNPWFAPSIDMKRGQSSKMSAVINNIKESCLNTNLKSVVFSSWRDTLDILAAMLTAEGILFVQVDGRNPLVGRTELLSRFRLDPYIKVLLISINTGAVGLTLTEANMVHIVEPQWNPTIEEQAIARVVRMGQTRPVSVYKYIMNESVEQSVLKLQERKTQIIKLSMQDKQDDESDTNLDRFKFAIDPNEWKSQ</sequence>
<dbReference type="Pfam" id="PF00271">
    <property type="entry name" value="Helicase_C"/>
    <property type="match status" value="1"/>
</dbReference>
<dbReference type="InterPro" id="IPR050628">
    <property type="entry name" value="SNF2_RAD54_helicase_TF"/>
</dbReference>
<dbReference type="InterPro" id="IPR001650">
    <property type="entry name" value="Helicase_C-like"/>
</dbReference>
<proteinExistence type="predicted"/>
<keyword evidence="3" id="KW-0067">ATP-binding</keyword>
<keyword evidence="1" id="KW-0547">Nucleotide-binding</keyword>
<dbReference type="PANTHER" id="PTHR45626">
    <property type="entry name" value="TRANSCRIPTION TERMINATION FACTOR 2-RELATED"/>
    <property type="match status" value="1"/>
</dbReference>
<evidence type="ECO:0000259" key="4">
    <source>
        <dbReference type="PROSITE" id="PS51194"/>
    </source>
</evidence>
<organism evidence="5 6">
    <name type="scientific">Fusarium poae</name>
    <dbReference type="NCBI Taxonomy" id="36050"/>
    <lineage>
        <taxon>Eukaryota</taxon>
        <taxon>Fungi</taxon>
        <taxon>Dikarya</taxon>
        <taxon>Ascomycota</taxon>
        <taxon>Pezizomycotina</taxon>
        <taxon>Sordariomycetes</taxon>
        <taxon>Hypocreomycetidae</taxon>
        <taxon>Hypocreales</taxon>
        <taxon>Nectriaceae</taxon>
        <taxon>Fusarium</taxon>
    </lineage>
</organism>
<accession>A0A1B8ASE4</accession>
<dbReference type="Proteomes" id="UP000091967">
    <property type="component" value="Unassembled WGS sequence"/>
</dbReference>
<dbReference type="SUPFAM" id="SSF52540">
    <property type="entry name" value="P-loop containing nucleoside triphosphate hydrolases"/>
    <property type="match status" value="1"/>
</dbReference>
<feature type="domain" description="Helicase C-terminal" evidence="4">
    <location>
        <begin position="162"/>
        <end position="307"/>
    </location>
</feature>
<dbReference type="OMA" id="REEFDIM"/>
<dbReference type="CDD" id="cd18793">
    <property type="entry name" value="SF2_C_SNF"/>
    <property type="match status" value="1"/>
</dbReference>
<reference evidence="5 6" key="1">
    <citation type="submission" date="2016-06" db="EMBL/GenBank/DDBJ databases">
        <title>Living apart together: crosstalk between the core and supernumerary genomes in a fungal plant pathogen.</title>
        <authorList>
            <person name="Vanheule A."/>
            <person name="Audenaert K."/>
            <person name="Warris S."/>
            <person name="Van De Geest H."/>
            <person name="Schijlen E."/>
            <person name="Hofte M."/>
            <person name="De Saeger S."/>
            <person name="Haesaert G."/>
            <person name="Waalwijk C."/>
            <person name="Van Der Lee T."/>
        </authorList>
    </citation>
    <scope>NUCLEOTIDE SEQUENCE [LARGE SCALE GENOMIC DNA]</scope>
    <source>
        <strain evidence="5 6">2516</strain>
    </source>
</reference>
<evidence type="ECO:0000256" key="3">
    <source>
        <dbReference type="ARBA" id="ARBA00022840"/>
    </source>
</evidence>
<dbReference type="GO" id="GO:0006281">
    <property type="term" value="P:DNA repair"/>
    <property type="evidence" value="ECO:0007669"/>
    <property type="project" value="TreeGrafter"/>
</dbReference>
<keyword evidence="6" id="KW-1185">Reference proteome</keyword>
<evidence type="ECO:0000256" key="1">
    <source>
        <dbReference type="ARBA" id="ARBA00022741"/>
    </source>
</evidence>
<dbReference type="PANTHER" id="PTHR45626:SF22">
    <property type="entry name" value="DNA REPAIR PROTEIN RAD5"/>
    <property type="match status" value="1"/>
</dbReference>
<dbReference type="PROSITE" id="PS51194">
    <property type="entry name" value="HELICASE_CTER"/>
    <property type="match status" value="1"/>
</dbReference>
<dbReference type="STRING" id="36050.A0A1B8ASE4"/>
<dbReference type="AlphaFoldDB" id="A0A1B8ASE4"/>
<dbReference type="GO" id="GO:0005524">
    <property type="term" value="F:ATP binding"/>
    <property type="evidence" value="ECO:0007669"/>
    <property type="project" value="UniProtKB-KW"/>
</dbReference>
<dbReference type="GO" id="GO:0008094">
    <property type="term" value="F:ATP-dependent activity, acting on DNA"/>
    <property type="evidence" value="ECO:0007669"/>
    <property type="project" value="TreeGrafter"/>
</dbReference>
<name>A0A1B8ASE4_FUSPO</name>
<evidence type="ECO:0000313" key="5">
    <source>
        <dbReference type="EMBL" id="OBS23291.1"/>
    </source>
</evidence>